<feature type="compositionally biased region" description="Polar residues" evidence="6">
    <location>
        <begin position="192"/>
        <end position="213"/>
    </location>
</feature>
<dbReference type="CDD" id="cd12148">
    <property type="entry name" value="fungal_TF_MHR"/>
    <property type="match status" value="1"/>
</dbReference>
<dbReference type="GeneID" id="27703003"/>
<evidence type="ECO:0000313" key="8">
    <source>
        <dbReference type="Proteomes" id="UP000053789"/>
    </source>
</evidence>
<reference evidence="7" key="1">
    <citation type="submission" date="2015-01" db="EMBL/GenBank/DDBJ databases">
        <title>The Genome Sequence of Cladophialophora bantiana CBS 173.52.</title>
        <authorList>
            <consortium name="The Broad Institute Genomics Platform"/>
            <person name="Cuomo C."/>
            <person name="de Hoog S."/>
            <person name="Gorbushina A."/>
            <person name="Stielow B."/>
            <person name="Teixiera M."/>
            <person name="Abouelleil A."/>
            <person name="Chapman S.B."/>
            <person name="Priest M."/>
            <person name="Young S.K."/>
            <person name="Wortman J."/>
            <person name="Nusbaum C."/>
            <person name="Birren B."/>
        </authorList>
    </citation>
    <scope>NUCLEOTIDE SEQUENCE [LARGE SCALE GENOMIC DNA]</scope>
    <source>
        <strain evidence="7">CBS 173.52</strain>
    </source>
</reference>
<keyword evidence="5" id="KW-0539">Nucleus</keyword>
<dbReference type="VEuPathDB" id="FungiDB:Z519_10075"/>
<evidence type="ECO:0000256" key="2">
    <source>
        <dbReference type="ARBA" id="ARBA00022833"/>
    </source>
</evidence>
<dbReference type="GO" id="GO:0046872">
    <property type="term" value="F:metal ion binding"/>
    <property type="evidence" value="ECO:0007669"/>
    <property type="project" value="UniProtKB-KW"/>
</dbReference>
<evidence type="ECO:0000256" key="6">
    <source>
        <dbReference type="SAM" id="MobiDB-lite"/>
    </source>
</evidence>
<keyword evidence="1" id="KW-0479">Metal-binding</keyword>
<keyword evidence="2" id="KW-0862">Zinc</keyword>
<dbReference type="HOGENOM" id="CLU_009001_1_0_1"/>
<feature type="region of interest" description="Disordered" evidence="6">
    <location>
        <begin position="178"/>
        <end position="213"/>
    </location>
</feature>
<evidence type="ECO:0000256" key="1">
    <source>
        <dbReference type="ARBA" id="ARBA00022723"/>
    </source>
</evidence>
<evidence type="ECO:0008006" key="9">
    <source>
        <dbReference type="Google" id="ProtNLM"/>
    </source>
</evidence>
<keyword evidence="3" id="KW-0805">Transcription regulation</keyword>
<gene>
    <name evidence="7" type="ORF">Z519_10075</name>
</gene>
<dbReference type="AlphaFoldDB" id="A0A0D2FRK2"/>
<keyword evidence="4" id="KW-0804">Transcription</keyword>
<dbReference type="RefSeq" id="XP_016615891.1">
    <property type="nucleotide sequence ID" value="XM_016767793.1"/>
</dbReference>
<name>A0A0D2FRK2_CLAB1</name>
<proteinExistence type="predicted"/>
<evidence type="ECO:0000256" key="5">
    <source>
        <dbReference type="ARBA" id="ARBA00023242"/>
    </source>
</evidence>
<dbReference type="EMBL" id="KN846996">
    <property type="protein sequence ID" value="KIW89222.1"/>
    <property type="molecule type" value="Genomic_DNA"/>
</dbReference>
<protein>
    <recommendedName>
        <fullName evidence="9">Transcription factor domain-containing protein</fullName>
    </recommendedName>
</protein>
<dbReference type="PANTHER" id="PTHR47660">
    <property type="entry name" value="TRANSCRIPTION FACTOR WITH C2H2 AND ZN(2)-CYS(6) DNA BINDING DOMAIN (EUROFUNG)-RELATED-RELATED"/>
    <property type="match status" value="1"/>
</dbReference>
<dbReference type="OrthoDB" id="10018191at2759"/>
<keyword evidence="8" id="KW-1185">Reference proteome</keyword>
<evidence type="ECO:0000313" key="7">
    <source>
        <dbReference type="EMBL" id="KIW89222.1"/>
    </source>
</evidence>
<evidence type="ECO:0000256" key="3">
    <source>
        <dbReference type="ARBA" id="ARBA00023015"/>
    </source>
</evidence>
<organism evidence="7 8">
    <name type="scientific">Cladophialophora bantiana (strain ATCC 10958 / CBS 173.52 / CDC B-1940 / NIH 8579)</name>
    <name type="common">Xylohypha bantiana</name>
    <dbReference type="NCBI Taxonomy" id="1442370"/>
    <lineage>
        <taxon>Eukaryota</taxon>
        <taxon>Fungi</taxon>
        <taxon>Dikarya</taxon>
        <taxon>Ascomycota</taxon>
        <taxon>Pezizomycotina</taxon>
        <taxon>Eurotiomycetes</taxon>
        <taxon>Chaetothyriomycetidae</taxon>
        <taxon>Chaetothyriales</taxon>
        <taxon>Herpotrichiellaceae</taxon>
        <taxon>Cladophialophora</taxon>
    </lineage>
</organism>
<evidence type="ECO:0000256" key="4">
    <source>
        <dbReference type="ARBA" id="ARBA00023163"/>
    </source>
</evidence>
<dbReference type="Proteomes" id="UP000053789">
    <property type="component" value="Unassembled WGS sequence"/>
</dbReference>
<dbReference type="PANTHER" id="PTHR47660:SF2">
    <property type="entry name" value="TRANSCRIPTION FACTOR WITH C2H2 AND ZN(2)-CYS(6) DNA BINDING DOMAIN (EUROFUNG)"/>
    <property type="match status" value="1"/>
</dbReference>
<accession>A0A0D2FRK2</accession>
<sequence>MAENQTRSAAARSASFDLKTAFCRTERFATEHNATRVLRRALLSITTAQKVIRTFSFKTCENATTAFTPQPDKATNLSLLLQGVCKKRPPQSPPPVPHKRKAISLDTLLRHVKIHERESDPRRWRHAFVNNHSVQGSCQRLSYPNGPDSTSIPNVSEGVGLVDTTTSLHIHRAFSSKTFNSSTDTDGPASSFARSSQEGSNLTTSRTDAGNTNVDFRSLTGSICSEATTSLGTTGQNPELGVFSQAHQNSSCSPLTSASGLNEAHYSLDTSDWFLENEFFELFDFKSLQSGPLDGQLARESDASPHIRDLRDVWYVPVAKNDIDIGTSANATSSKQATDLRGDIDEAYRADMATTLLPPVRNEPLPSIDLLNVCIRLFFTRINVMLPLVHGPTFRATPNNTLLVLSICSAGTLTMESGNAAKVGCMLFERVNKSGMTLPWERIVSRQLEQARSNLKVAAIGQTFALLSGEPAHRMIGNSFHGGMIASARHLKLFDDTPPLELADDLSPGDLDKAWRAWASDEEMKRFALILYIQDAELAALFHQEPNFRHNTRPLPTASSAELFAAPTAAAWAAKYRAMRKRKDGRNNLPSEHRELVSESERPVQIDYRHQPDMLNAYAILSGIGASICEFRRLDLLSSDLNRKLGADLVQWYASARIFSQASEESETPSDLPISLKILWHYTFISLTVDLNILEVAVGREGRNGIVPDVCEYVRSWVSALNSKRSLFHALYLQNLVVSTNLGSSTAIHTARILFSAALCWYCYILYLPTAVTATEMAVNSNPDEVLEYLTQLPELRLLRTESGSCSPSSNLWHKTMSTFQKILVATPAEVKENTLCIIESALRGLGTSGISRRFADIIYIFISGEINS</sequence>